<keyword evidence="3" id="KW-0444">Lipid biosynthesis</keyword>
<gene>
    <name evidence="12" type="ORF">UFOPK3774_00409</name>
    <name evidence="13" type="ORF">UFOPK4049_00572</name>
</gene>
<dbReference type="Pfam" id="PF01066">
    <property type="entry name" value="CDP-OH_P_transf"/>
    <property type="match status" value="1"/>
</dbReference>
<evidence type="ECO:0000256" key="9">
    <source>
        <dbReference type="ARBA" id="ARBA00023209"/>
    </source>
</evidence>
<protein>
    <submittedName>
        <fullName evidence="12">Unannotated protein</fullName>
    </submittedName>
</protein>
<evidence type="ECO:0000256" key="6">
    <source>
        <dbReference type="ARBA" id="ARBA00022989"/>
    </source>
</evidence>
<dbReference type="GO" id="GO:0046474">
    <property type="term" value="P:glycerophospholipid biosynthetic process"/>
    <property type="evidence" value="ECO:0007669"/>
    <property type="project" value="TreeGrafter"/>
</dbReference>
<keyword evidence="4" id="KW-0808">Transferase</keyword>
<dbReference type="InterPro" id="IPR000462">
    <property type="entry name" value="CDP-OH_P_trans"/>
</dbReference>
<sequence>MKQLSGNRVVTIPNLISFARALGIPLFIVLGLSGHHDGWAVFVLTVGGISDYLDGKLARILNQYSRLGELLDPAVDRLYILATLLVLTSRELLPIWIVVLLIARDVILGIYTLALNRKKFPPMTVTFIGKAATFNLLYAFPFLLLGAFDNWLGTIGYIIGWSFGIWGIALYLFTGLQYARTAQAQLRQIA</sequence>
<dbReference type="InterPro" id="IPR043130">
    <property type="entry name" value="CDP-OH_PTrfase_TM_dom"/>
</dbReference>
<evidence type="ECO:0000313" key="12">
    <source>
        <dbReference type="EMBL" id="CAB4937120.1"/>
    </source>
</evidence>
<feature type="transmembrane region" description="Helical" evidence="11">
    <location>
        <begin position="127"/>
        <end position="148"/>
    </location>
</feature>
<keyword evidence="9" id="KW-0594">Phospholipid biosynthesis</keyword>
<keyword evidence="5 11" id="KW-0812">Transmembrane</keyword>
<comment type="similarity">
    <text evidence="2">Belongs to the CDP-alcohol phosphatidyltransferase class-I family.</text>
</comment>
<evidence type="ECO:0000256" key="4">
    <source>
        <dbReference type="ARBA" id="ARBA00022679"/>
    </source>
</evidence>
<comment type="subcellular location">
    <subcellularLocation>
        <location evidence="1">Membrane</location>
        <topology evidence="1">Multi-pass membrane protein</topology>
    </subcellularLocation>
</comment>
<dbReference type="InterPro" id="IPR004570">
    <property type="entry name" value="Phosphatidylglycerol_P_synth"/>
</dbReference>
<dbReference type="AlphaFoldDB" id="A0A6J7J286"/>
<keyword evidence="6 11" id="KW-1133">Transmembrane helix</keyword>
<evidence type="ECO:0000256" key="5">
    <source>
        <dbReference type="ARBA" id="ARBA00022692"/>
    </source>
</evidence>
<dbReference type="GO" id="GO:0008444">
    <property type="term" value="F:CDP-diacylglycerol-glycerol-3-phosphate 3-phosphatidyltransferase activity"/>
    <property type="evidence" value="ECO:0007669"/>
    <property type="project" value="InterPro"/>
</dbReference>
<keyword evidence="7" id="KW-0443">Lipid metabolism</keyword>
<evidence type="ECO:0000256" key="11">
    <source>
        <dbReference type="SAM" id="Phobius"/>
    </source>
</evidence>
<accession>A0A6J7J286</accession>
<feature type="transmembrane region" description="Helical" evidence="11">
    <location>
        <begin position="12"/>
        <end position="32"/>
    </location>
</feature>
<feature type="transmembrane region" description="Helical" evidence="11">
    <location>
        <begin position="93"/>
        <end position="115"/>
    </location>
</feature>
<feature type="transmembrane region" description="Helical" evidence="11">
    <location>
        <begin position="154"/>
        <end position="173"/>
    </location>
</feature>
<evidence type="ECO:0000256" key="2">
    <source>
        <dbReference type="ARBA" id="ARBA00010441"/>
    </source>
</evidence>
<evidence type="ECO:0000313" key="13">
    <source>
        <dbReference type="EMBL" id="CAB5003093.1"/>
    </source>
</evidence>
<evidence type="ECO:0000256" key="7">
    <source>
        <dbReference type="ARBA" id="ARBA00023098"/>
    </source>
</evidence>
<dbReference type="PIRSF" id="PIRSF000847">
    <property type="entry name" value="Phos_ph_gly_syn"/>
    <property type="match status" value="1"/>
</dbReference>
<dbReference type="PANTHER" id="PTHR14269:SF62">
    <property type="entry name" value="CDP-DIACYLGLYCEROL--GLYCEROL-3-PHOSPHATE 3-PHOSPHATIDYLTRANSFERASE 1, CHLOROPLASTIC"/>
    <property type="match status" value="1"/>
</dbReference>
<dbReference type="InterPro" id="IPR050324">
    <property type="entry name" value="CDP-alcohol_PTase-I"/>
</dbReference>
<dbReference type="InterPro" id="IPR048254">
    <property type="entry name" value="CDP_ALCOHOL_P_TRANSF_CS"/>
</dbReference>
<dbReference type="Gene3D" id="1.20.120.1760">
    <property type="match status" value="1"/>
</dbReference>
<evidence type="ECO:0000256" key="10">
    <source>
        <dbReference type="ARBA" id="ARBA00023264"/>
    </source>
</evidence>
<dbReference type="EMBL" id="CAFBNG010000053">
    <property type="protein sequence ID" value="CAB4937120.1"/>
    <property type="molecule type" value="Genomic_DNA"/>
</dbReference>
<name>A0A6J7J286_9ZZZZ</name>
<evidence type="ECO:0000256" key="1">
    <source>
        <dbReference type="ARBA" id="ARBA00004141"/>
    </source>
</evidence>
<proteinExistence type="inferred from homology"/>
<reference evidence="12" key="1">
    <citation type="submission" date="2020-05" db="EMBL/GenBank/DDBJ databases">
        <authorList>
            <person name="Chiriac C."/>
            <person name="Salcher M."/>
            <person name="Ghai R."/>
            <person name="Kavagutti S V."/>
        </authorList>
    </citation>
    <scope>NUCLEOTIDE SEQUENCE</scope>
</reference>
<evidence type="ECO:0000256" key="8">
    <source>
        <dbReference type="ARBA" id="ARBA00023136"/>
    </source>
</evidence>
<keyword evidence="8 11" id="KW-0472">Membrane</keyword>
<organism evidence="12">
    <name type="scientific">freshwater metagenome</name>
    <dbReference type="NCBI Taxonomy" id="449393"/>
    <lineage>
        <taxon>unclassified sequences</taxon>
        <taxon>metagenomes</taxon>
        <taxon>ecological metagenomes</taxon>
    </lineage>
</organism>
<dbReference type="PANTHER" id="PTHR14269">
    <property type="entry name" value="CDP-DIACYLGLYCEROL--GLYCEROL-3-PHOSPHATE 3-PHOSPHATIDYLTRANSFERASE-RELATED"/>
    <property type="match status" value="1"/>
</dbReference>
<dbReference type="PROSITE" id="PS00379">
    <property type="entry name" value="CDP_ALCOHOL_P_TRANSF"/>
    <property type="match status" value="1"/>
</dbReference>
<dbReference type="GO" id="GO:0016020">
    <property type="term" value="C:membrane"/>
    <property type="evidence" value="ECO:0007669"/>
    <property type="project" value="UniProtKB-SubCell"/>
</dbReference>
<keyword evidence="10" id="KW-1208">Phospholipid metabolism</keyword>
<evidence type="ECO:0000256" key="3">
    <source>
        <dbReference type="ARBA" id="ARBA00022516"/>
    </source>
</evidence>
<dbReference type="EMBL" id="CAFBPB010000057">
    <property type="protein sequence ID" value="CAB5003093.1"/>
    <property type="molecule type" value="Genomic_DNA"/>
</dbReference>